<dbReference type="Proteomes" id="UP000030645">
    <property type="component" value="Unassembled WGS sequence"/>
</dbReference>
<keyword evidence="3" id="KW-1185">Reference proteome</keyword>
<organism evidence="2 3">
    <name type="scientific">Morus notabilis</name>
    <dbReference type="NCBI Taxonomy" id="981085"/>
    <lineage>
        <taxon>Eukaryota</taxon>
        <taxon>Viridiplantae</taxon>
        <taxon>Streptophyta</taxon>
        <taxon>Embryophyta</taxon>
        <taxon>Tracheophyta</taxon>
        <taxon>Spermatophyta</taxon>
        <taxon>Magnoliopsida</taxon>
        <taxon>eudicotyledons</taxon>
        <taxon>Gunneridae</taxon>
        <taxon>Pentapetalae</taxon>
        <taxon>rosids</taxon>
        <taxon>fabids</taxon>
        <taxon>Rosales</taxon>
        <taxon>Moraceae</taxon>
        <taxon>Moreae</taxon>
        <taxon>Morus</taxon>
    </lineage>
</organism>
<name>W9SVN9_9ROSA</name>
<evidence type="ECO:0000313" key="2">
    <source>
        <dbReference type="EMBL" id="EXC30508.1"/>
    </source>
</evidence>
<evidence type="ECO:0000256" key="1">
    <source>
        <dbReference type="SAM" id="MobiDB-lite"/>
    </source>
</evidence>
<accession>W9SVN9</accession>
<feature type="region of interest" description="Disordered" evidence="1">
    <location>
        <begin position="1"/>
        <end position="48"/>
    </location>
</feature>
<feature type="compositionally biased region" description="Basic and acidic residues" evidence="1">
    <location>
        <begin position="15"/>
        <end position="24"/>
    </location>
</feature>
<dbReference type="AlphaFoldDB" id="W9SVN9"/>
<sequence>MKPSETRFKSPTQWKHTEKVKWNPDRSGSGSNDVIPTKETISAGGSRPLDGEEFGYPAMVCSAAGFKVSYGTSYQFWECYLIGIGGKRFEFRVSRLCRRRSVDFPRKT</sequence>
<dbReference type="EMBL" id="KE346208">
    <property type="protein sequence ID" value="EXC30508.1"/>
    <property type="molecule type" value="Genomic_DNA"/>
</dbReference>
<reference evidence="3" key="1">
    <citation type="submission" date="2013-01" db="EMBL/GenBank/DDBJ databases">
        <title>Draft Genome Sequence of a Mulberry Tree, Morus notabilis C.K. Schneid.</title>
        <authorList>
            <person name="He N."/>
            <person name="Zhao S."/>
        </authorList>
    </citation>
    <scope>NUCLEOTIDE SEQUENCE</scope>
</reference>
<evidence type="ECO:0000313" key="3">
    <source>
        <dbReference type="Proteomes" id="UP000030645"/>
    </source>
</evidence>
<protein>
    <submittedName>
        <fullName evidence="2">Uncharacterized protein</fullName>
    </submittedName>
</protein>
<proteinExistence type="predicted"/>
<gene>
    <name evidence="2" type="ORF">L484_010757</name>
</gene>